<protein>
    <recommendedName>
        <fullName evidence="4">Patatin-like phospholipase family protein</fullName>
    </recommendedName>
</protein>
<keyword evidence="3" id="KW-1185">Reference proteome</keyword>
<dbReference type="EMBL" id="JRWG01000001">
    <property type="protein sequence ID" value="KXO01046.1"/>
    <property type="molecule type" value="Genomic_DNA"/>
</dbReference>
<dbReference type="OrthoDB" id="1488930at2"/>
<evidence type="ECO:0000313" key="2">
    <source>
        <dbReference type="EMBL" id="KXO01046.1"/>
    </source>
</evidence>
<keyword evidence="1" id="KW-0472">Membrane</keyword>
<evidence type="ECO:0000256" key="1">
    <source>
        <dbReference type="SAM" id="Phobius"/>
    </source>
</evidence>
<dbReference type="Proteomes" id="UP000070138">
    <property type="component" value="Unassembled WGS sequence"/>
</dbReference>
<feature type="transmembrane region" description="Helical" evidence="1">
    <location>
        <begin position="28"/>
        <end position="47"/>
    </location>
</feature>
<feature type="transmembrane region" description="Helical" evidence="1">
    <location>
        <begin position="138"/>
        <end position="155"/>
    </location>
</feature>
<evidence type="ECO:0008006" key="4">
    <source>
        <dbReference type="Google" id="ProtNLM"/>
    </source>
</evidence>
<reference evidence="2 3" key="2">
    <citation type="journal article" date="2016" name="Int. J. Syst. Evol. Microbiol.">
        <title>Vitellibacter aquimaris sp. nov., a marine bacterium isolated from seawater.</title>
        <authorList>
            <person name="Thevarajoo S."/>
            <person name="Selvaratnam C."/>
            <person name="Goh K.M."/>
            <person name="Hong K.W."/>
            <person name="Chan X.Y."/>
            <person name="Chan K.G."/>
            <person name="Chong C.S."/>
        </authorList>
    </citation>
    <scope>NUCLEOTIDE SEQUENCE [LARGE SCALE GENOMIC DNA]</scope>
    <source>
        <strain evidence="2 3">D-24</strain>
    </source>
</reference>
<proteinExistence type="predicted"/>
<feature type="transmembrane region" description="Helical" evidence="1">
    <location>
        <begin position="368"/>
        <end position="386"/>
    </location>
</feature>
<feature type="transmembrane region" description="Helical" evidence="1">
    <location>
        <begin position="245"/>
        <end position="264"/>
    </location>
</feature>
<dbReference type="RefSeq" id="WP_062619000.1">
    <property type="nucleotide sequence ID" value="NZ_JRWG01000001.1"/>
</dbReference>
<feature type="transmembrane region" description="Helical" evidence="1">
    <location>
        <begin position="67"/>
        <end position="87"/>
    </location>
</feature>
<gene>
    <name evidence="2" type="ORF">LS48_00780</name>
</gene>
<keyword evidence="1" id="KW-0812">Transmembrane</keyword>
<dbReference type="AlphaFoldDB" id="A0A137RLG7"/>
<feature type="transmembrane region" description="Helical" evidence="1">
    <location>
        <begin position="302"/>
        <end position="328"/>
    </location>
</feature>
<feature type="transmembrane region" description="Helical" evidence="1">
    <location>
        <begin position="175"/>
        <end position="191"/>
    </location>
</feature>
<dbReference type="STRING" id="1548749.LS48_00780"/>
<feature type="transmembrane region" description="Helical" evidence="1">
    <location>
        <begin position="334"/>
        <end position="356"/>
    </location>
</feature>
<keyword evidence="1" id="KW-1133">Transmembrane helix</keyword>
<feature type="transmembrane region" description="Helical" evidence="1">
    <location>
        <begin position="219"/>
        <end position="239"/>
    </location>
</feature>
<reference evidence="3" key="1">
    <citation type="submission" date="2014-10" db="EMBL/GenBank/DDBJ databases">
        <title>Genome sequencing of Vitellibacter sp. D-24.</title>
        <authorList>
            <person name="Thevarajoo S."/>
            <person name="Selvaratnam C."/>
            <person name="Goh K.M."/>
            <person name="Chong C.S."/>
        </authorList>
    </citation>
    <scope>NUCLEOTIDE SEQUENCE [LARGE SCALE GENOMIC DNA]</scope>
    <source>
        <strain evidence="3">D-24</strain>
    </source>
</reference>
<accession>A0A137RLG7</accession>
<dbReference type="PATRIC" id="fig|1548749.3.peg.167"/>
<sequence>MKETEEKKSWITKLIDVVHRLFKSFKNFFKSSILSLLVILIILLLLTQMDQAFTMMVDLIETKWVSLFLAFFFINGLAVALSHYPIYTYYAADLNNSGDYTNWHAKHPLNWWIFKKFTVYTFTTDKSSGYKPDNWANYFRYSTGILIHIVWIHFIISSFKPNFIFEDFPFDKVKIIIYVLLLVPFVLYIYLKEKITRYESEKTTEELPEKLIKFYRKLALWYLIIAILCVVLLINTLTWGNFSPGGFIMLLLTSYAFMFNYIFFRLLRSKFSLILDTLTSAKYLPVRIFFEKIHFLEKSENYLLMFYLNFLVAAIFLFVLTMASILGWPLMNGVPILLAFFYFYYFVLASLGKYFFVARKKQLLNTKSYRAFLAINLILIVLIIITNCTNTEVTTHELDLVENTKTEIPEAVFLDSLKAKKDNTLFFIASHGGGLKANVWTLNVLNKLQTNTEGKLLKQSIAFSGASGGSLGLALYTGLFKEDALDTLRIKKKIDSLAKQNYTSLDLTLTFGLDTYRKLWPFSQRIGLRDRPYYAMVKYQNNIQNTPSKHLSKVSFRDYWKEAFLKGGYFPSLIMNTAGQKGNRGILWSVRQRDFNAIFPYAENLADLAGNKTIPFYQAVSTTNRFPIFSPAAKIKGHGHFIDAGAIDNSGLLGCLDLHHYLLRNQVLGDKQIAYVEIINSKSLYVNYLVEKFKKENKILHIHKNENESDNIIVDLETGLNLDKIPNYLSDYLTNWEEAADGKLRYFKIFMPHKVSIDDVEAFFKGTITNSKTRKKLEVFLEKENNLILSLTEKPNKSFFDPWEFYEPTLSRHLSISSLNYIDAILKHPLLEEQFSEIEKIINTKAMEKNKNPEIAF</sequence>
<name>A0A137RLG7_9FLAO</name>
<organism evidence="2 3">
    <name type="scientific">Aequorivita aquimaris</name>
    <dbReference type="NCBI Taxonomy" id="1548749"/>
    <lineage>
        <taxon>Bacteria</taxon>
        <taxon>Pseudomonadati</taxon>
        <taxon>Bacteroidota</taxon>
        <taxon>Flavobacteriia</taxon>
        <taxon>Flavobacteriales</taxon>
        <taxon>Flavobacteriaceae</taxon>
        <taxon>Aequorivita</taxon>
    </lineage>
</organism>
<comment type="caution">
    <text evidence="2">The sequence shown here is derived from an EMBL/GenBank/DDBJ whole genome shotgun (WGS) entry which is preliminary data.</text>
</comment>
<evidence type="ECO:0000313" key="3">
    <source>
        <dbReference type="Proteomes" id="UP000070138"/>
    </source>
</evidence>